<evidence type="ECO:0000256" key="1">
    <source>
        <dbReference type="SAM" id="Coils"/>
    </source>
</evidence>
<keyword evidence="1" id="KW-0175">Coiled coil</keyword>
<dbReference type="RefSeq" id="WP_154322704.1">
    <property type="nucleotide sequence ID" value="NZ_CP045695.1"/>
</dbReference>
<protein>
    <submittedName>
        <fullName evidence="3">Uncharacterized protein</fullName>
    </submittedName>
</protein>
<sequence length="538" mass="60949">MNYETICLSSKTIDIAENDLYLELTNRMCYYDDKNLNSVLLPYKGVEEKALECAKSLINMPVQAKYKKIAGEDDLGSHEMHINPDGEIVFDTESIGTHVDVWIEETEVTTVSGEVKKLPCLYAKKRIWKRNKNFINAIKRLYESESGLGSSWEIQTLEYTFKDGVKTLTDYVFLSDCLLGSTTTPAYNGTSKAISLSSLTEQELMVAEALSQDIISQGLDKNNQEKEENILKKDENITLSSEENVEETNTDEVSTNKNTDTENVEESNGTESSEETNKEKDDEDKEDIDNKEDIDDDSECKKKKSSASTETSSLTAFDLRMKINQACREKVRDWCWVSFMFPEEHVVWCEYDEAESELDYLKFTYSVENDDVTVSDPEKVKLSVIPSQINSTVSEYEKTIAEKDDLIVKASSEITSLKSENTELSQYKEKFTQMEQEKMAAELAQKKEDLIASVCKSGQITREEIEASEEFSGYVDNLDKKSLMAIVGERLSASVDGKTENNVETSETKSDVHVASNLNNEDDDVVDKVSIMRNFLRK</sequence>
<accession>A0A844F305</accession>
<feature type="coiled-coil region" evidence="1">
    <location>
        <begin position="417"/>
        <end position="444"/>
    </location>
</feature>
<evidence type="ECO:0000313" key="3">
    <source>
        <dbReference type="EMBL" id="MSS38943.1"/>
    </source>
</evidence>
<evidence type="ECO:0000256" key="2">
    <source>
        <dbReference type="SAM" id="MobiDB-lite"/>
    </source>
</evidence>
<comment type="caution">
    <text evidence="3">The sequence shown here is derived from an EMBL/GenBank/DDBJ whole genome shotgun (WGS) entry which is preliminary data.</text>
</comment>
<feature type="compositionally biased region" description="Acidic residues" evidence="2">
    <location>
        <begin position="281"/>
        <end position="298"/>
    </location>
</feature>
<evidence type="ECO:0000313" key="4">
    <source>
        <dbReference type="Proteomes" id="UP000462363"/>
    </source>
</evidence>
<dbReference type="Proteomes" id="UP000462363">
    <property type="component" value="Unassembled WGS sequence"/>
</dbReference>
<reference evidence="3 4" key="1">
    <citation type="submission" date="2019-08" db="EMBL/GenBank/DDBJ databases">
        <title>In-depth cultivation of the pig gut microbiome towards novel bacterial diversity and tailored functional studies.</title>
        <authorList>
            <person name="Wylensek D."/>
            <person name="Hitch T.C.A."/>
            <person name="Clavel T."/>
        </authorList>
    </citation>
    <scope>NUCLEOTIDE SEQUENCE [LARGE SCALE GENOMIC DNA]</scope>
    <source>
        <strain evidence="3 4">BL-389-WT-3D</strain>
    </source>
</reference>
<organism evidence="3 4">
    <name type="scientific">Clostridium scindens (strain JCM 10418 / VPI 12708)</name>
    <dbReference type="NCBI Taxonomy" id="29347"/>
    <lineage>
        <taxon>Bacteria</taxon>
        <taxon>Bacillati</taxon>
        <taxon>Bacillota</taxon>
        <taxon>Clostridia</taxon>
        <taxon>Lachnospirales</taxon>
        <taxon>Lachnospiraceae</taxon>
    </lineage>
</organism>
<proteinExistence type="predicted"/>
<feature type="region of interest" description="Disordered" evidence="2">
    <location>
        <begin position="228"/>
        <end position="307"/>
    </location>
</feature>
<dbReference type="EMBL" id="VUMB01000002">
    <property type="protein sequence ID" value="MSS38943.1"/>
    <property type="molecule type" value="Genomic_DNA"/>
</dbReference>
<dbReference type="AlphaFoldDB" id="A0A844F305"/>
<gene>
    <name evidence="3" type="ORF">FYJ37_00905</name>
</gene>
<name>A0A844F305_CLOSV</name>